<name>A0A074ZPM6_OPIVI</name>
<dbReference type="AlphaFoldDB" id="A0A074ZPM6"/>
<dbReference type="RefSeq" id="XP_009166907.1">
    <property type="nucleotide sequence ID" value="XM_009168643.1"/>
</dbReference>
<evidence type="ECO:0000313" key="2">
    <source>
        <dbReference type="Proteomes" id="UP000054324"/>
    </source>
</evidence>
<keyword evidence="2" id="KW-1185">Reference proteome</keyword>
<organism evidence="1 2">
    <name type="scientific">Opisthorchis viverrini</name>
    <name type="common">Southeast Asian liver fluke</name>
    <dbReference type="NCBI Taxonomy" id="6198"/>
    <lineage>
        <taxon>Eukaryota</taxon>
        <taxon>Metazoa</taxon>
        <taxon>Spiralia</taxon>
        <taxon>Lophotrochozoa</taxon>
        <taxon>Platyhelminthes</taxon>
        <taxon>Trematoda</taxon>
        <taxon>Digenea</taxon>
        <taxon>Opisthorchiida</taxon>
        <taxon>Opisthorchiata</taxon>
        <taxon>Opisthorchiidae</taxon>
        <taxon>Opisthorchis</taxon>
    </lineage>
</organism>
<gene>
    <name evidence="1" type="ORF">T265_04025</name>
</gene>
<proteinExistence type="predicted"/>
<accession>A0A074ZPM6</accession>
<dbReference type="CTD" id="20318211"/>
<sequence length="106" mass="11504">MRPCDAVHPLLPVAAVVDTQTGSAKTSLRDVEKRECYQTVEASISLKKTYMINTSIAHRTAGHLNPAKGEPHAYTIPAARFTSAPGKHQDFQGVNFVPNPTYASLI</sequence>
<dbReference type="Proteomes" id="UP000054324">
    <property type="component" value="Unassembled WGS sequence"/>
</dbReference>
<dbReference type="GeneID" id="20318211"/>
<reference evidence="1 2" key="1">
    <citation type="submission" date="2013-11" db="EMBL/GenBank/DDBJ databases">
        <title>Opisthorchis viverrini - life in the bile duct.</title>
        <authorList>
            <person name="Young N.D."/>
            <person name="Nagarajan N."/>
            <person name="Lin S.J."/>
            <person name="Korhonen P.K."/>
            <person name="Jex A.R."/>
            <person name="Hall R.S."/>
            <person name="Safavi-Hemami H."/>
            <person name="Kaewkong W."/>
            <person name="Bertrand D."/>
            <person name="Gao S."/>
            <person name="Seet Q."/>
            <person name="Wongkham S."/>
            <person name="Teh B.T."/>
            <person name="Wongkham C."/>
            <person name="Intapan P.M."/>
            <person name="Maleewong W."/>
            <person name="Yang X."/>
            <person name="Hu M."/>
            <person name="Wang Z."/>
            <person name="Hofmann A."/>
            <person name="Sternberg P.W."/>
            <person name="Tan P."/>
            <person name="Wang J."/>
            <person name="Gasser R.B."/>
        </authorList>
    </citation>
    <scope>NUCLEOTIDE SEQUENCE [LARGE SCALE GENOMIC DNA]</scope>
</reference>
<dbReference type="KEGG" id="ovi:T265_04025"/>
<evidence type="ECO:0000313" key="1">
    <source>
        <dbReference type="EMBL" id="KER29373.1"/>
    </source>
</evidence>
<protein>
    <submittedName>
        <fullName evidence="1">Uncharacterized protein</fullName>
    </submittedName>
</protein>
<dbReference type="EMBL" id="KL596680">
    <property type="protein sequence ID" value="KER29373.1"/>
    <property type="molecule type" value="Genomic_DNA"/>
</dbReference>